<evidence type="ECO:0000256" key="5">
    <source>
        <dbReference type="ARBA" id="ARBA00023004"/>
    </source>
</evidence>
<dbReference type="GO" id="GO:0046872">
    <property type="term" value="F:metal ion binding"/>
    <property type="evidence" value="ECO:0007669"/>
    <property type="project" value="UniProtKB-KW"/>
</dbReference>
<keyword evidence="8" id="KW-1185">Reference proteome</keyword>
<evidence type="ECO:0000313" key="7">
    <source>
        <dbReference type="EMBL" id="QUD88071.1"/>
    </source>
</evidence>
<gene>
    <name evidence="7" type="ORF">KCG34_24070</name>
</gene>
<dbReference type="SUPFAM" id="SSF51197">
    <property type="entry name" value="Clavaminate synthase-like"/>
    <property type="match status" value="1"/>
</dbReference>
<evidence type="ECO:0000256" key="1">
    <source>
        <dbReference type="ARBA" id="ARBA00005896"/>
    </source>
</evidence>
<organism evidence="7 8">
    <name type="scientific">Phenylobacterium montanum</name>
    <dbReference type="NCBI Taxonomy" id="2823693"/>
    <lineage>
        <taxon>Bacteria</taxon>
        <taxon>Pseudomonadati</taxon>
        <taxon>Pseudomonadota</taxon>
        <taxon>Alphaproteobacteria</taxon>
        <taxon>Caulobacterales</taxon>
        <taxon>Caulobacteraceae</taxon>
        <taxon>Phenylobacterium</taxon>
    </lineage>
</organism>
<dbReference type="AlphaFoldDB" id="A0A975FZK7"/>
<dbReference type="KEGG" id="caul:KCG34_24070"/>
<keyword evidence="4" id="KW-0560">Oxidoreductase</keyword>
<protein>
    <submittedName>
        <fullName evidence="7">TauD/TfdA family dioxygenase</fullName>
    </submittedName>
</protein>
<dbReference type="Gene3D" id="3.60.130.10">
    <property type="entry name" value="Clavaminate synthase-like"/>
    <property type="match status" value="1"/>
</dbReference>
<reference evidence="7" key="1">
    <citation type="submission" date="2021-04" db="EMBL/GenBank/DDBJ databases">
        <title>The complete genome sequence of Caulobacter sp. S6.</title>
        <authorList>
            <person name="Tang Y."/>
            <person name="Ouyang W."/>
            <person name="Liu Q."/>
            <person name="Huang B."/>
            <person name="Guo Z."/>
            <person name="Lei P."/>
        </authorList>
    </citation>
    <scope>NUCLEOTIDE SEQUENCE</scope>
    <source>
        <strain evidence="7">S6</strain>
    </source>
</reference>
<dbReference type="Pfam" id="PF02668">
    <property type="entry name" value="TauD"/>
    <property type="match status" value="1"/>
</dbReference>
<accession>A0A975FZK7</accession>
<dbReference type="GO" id="GO:0005737">
    <property type="term" value="C:cytoplasm"/>
    <property type="evidence" value="ECO:0007669"/>
    <property type="project" value="TreeGrafter"/>
</dbReference>
<dbReference type="RefSeq" id="WP_211938122.1">
    <property type="nucleotide sequence ID" value="NZ_CP073078.1"/>
</dbReference>
<dbReference type="EMBL" id="CP073078">
    <property type="protein sequence ID" value="QUD88071.1"/>
    <property type="molecule type" value="Genomic_DNA"/>
</dbReference>
<keyword evidence="5" id="KW-0408">Iron</keyword>
<dbReference type="PANTHER" id="PTHR30468">
    <property type="entry name" value="ALPHA-KETOGLUTARATE-DEPENDENT SULFONATE DIOXYGENASE"/>
    <property type="match status" value="1"/>
</dbReference>
<name>A0A975FZK7_9CAUL</name>
<dbReference type="GO" id="GO:0016706">
    <property type="term" value="F:2-oxoglutarate-dependent dioxygenase activity"/>
    <property type="evidence" value="ECO:0007669"/>
    <property type="project" value="TreeGrafter"/>
</dbReference>
<dbReference type="PANTHER" id="PTHR30468:SF1">
    <property type="entry name" value="ALPHA-KETOGLUTARATE-DEPENDENT SULFONATE DIOXYGENASE"/>
    <property type="match status" value="1"/>
</dbReference>
<sequence length="289" mass="31819">MEPEALLDGPVSIKPGQATIGAEITGLDLTRPLVPAVAEAVRRAFANFAVVWFPDQPLDHDQLEAATRIFGDFGVDPYVAPLAERPHILEVRREAKETSSPFGAAWHSDWSFQERPPAATLLHAKIVPPQGGDTLYADGYAAYEALSPDVRGRLAGLRGVHSASRPYGPQGAYARETQSRSMTILSSPEAEKTWSHPIVRTHPSTGRKALFVNPVYTVGVEGMEPAQADPLLAFLFKHMTQDAFVYRHSWRPNMLTIWDNRCLMHHATGGYDGHERVMHRTTVAGEVPV</sequence>
<feature type="domain" description="TauD/TfdA-like" evidence="6">
    <location>
        <begin position="13"/>
        <end position="282"/>
    </location>
</feature>
<keyword evidence="3 7" id="KW-0223">Dioxygenase</keyword>
<proteinExistence type="inferred from homology"/>
<comment type="similarity">
    <text evidence="1">Belongs to the TfdA dioxygenase family.</text>
</comment>
<dbReference type="Proteomes" id="UP000676409">
    <property type="component" value="Chromosome"/>
</dbReference>
<dbReference type="InterPro" id="IPR051323">
    <property type="entry name" value="AtsK-like"/>
</dbReference>
<evidence type="ECO:0000256" key="2">
    <source>
        <dbReference type="ARBA" id="ARBA00022723"/>
    </source>
</evidence>
<dbReference type="InterPro" id="IPR003819">
    <property type="entry name" value="TauD/TfdA-like"/>
</dbReference>
<evidence type="ECO:0000256" key="3">
    <source>
        <dbReference type="ARBA" id="ARBA00022964"/>
    </source>
</evidence>
<evidence type="ECO:0000259" key="6">
    <source>
        <dbReference type="Pfam" id="PF02668"/>
    </source>
</evidence>
<evidence type="ECO:0000256" key="4">
    <source>
        <dbReference type="ARBA" id="ARBA00023002"/>
    </source>
</evidence>
<dbReference type="InterPro" id="IPR042098">
    <property type="entry name" value="TauD-like_sf"/>
</dbReference>
<evidence type="ECO:0000313" key="8">
    <source>
        <dbReference type="Proteomes" id="UP000676409"/>
    </source>
</evidence>
<keyword evidence="2" id="KW-0479">Metal-binding</keyword>